<evidence type="ECO:0000256" key="3">
    <source>
        <dbReference type="PROSITE-ProRule" id="PRU00708"/>
    </source>
</evidence>
<keyword evidence="2" id="KW-0677">Repeat</keyword>
<feature type="repeat" description="PPR" evidence="3">
    <location>
        <begin position="304"/>
        <end position="338"/>
    </location>
</feature>
<feature type="repeat" description="PPR" evidence="3">
    <location>
        <begin position="49"/>
        <end position="84"/>
    </location>
</feature>
<feature type="non-terminal residue" evidence="5">
    <location>
        <position position="1"/>
    </location>
</feature>
<dbReference type="AlphaFoldDB" id="A0A9Q0FNZ1"/>
<reference evidence="5" key="2">
    <citation type="journal article" date="2023" name="Plants (Basel)">
        <title>Annotation of the Turnera subulata (Passifloraceae) Draft Genome Reveals the S-Locus Evolved after the Divergence of Turneroideae from Passifloroideae in a Stepwise Manner.</title>
        <authorList>
            <person name="Henning P.M."/>
            <person name="Roalson E.H."/>
            <person name="Mir W."/>
            <person name="McCubbin A.G."/>
            <person name="Shore J.S."/>
        </authorList>
    </citation>
    <scope>NUCLEOTIDE SEQUENCE</scope>
    <source>
        <strain evidence="5">F60SS</strain>
    </source>
</reference>
<feature type="compositionally biased region" description="Low complexity" evidence="4">
    <location>
        <begin position="26"/>
        <end position="39"/>
    </location>
</feature>
<sequence>PITAKPIRLAFFSTQSPPNQPNLEPTTTTTHEAQQQQQQTHDHQVPITDRSYWTKRIHALCTRHRKIDDALRLLESLRLRGYRPDSLNISSIIHALCDAGRFAEAHRRFAISLASSPVPDERTCNVLLARLLDSRTPFSTLNVLCRLVDVKPEFVPSLVNYNRLIDQFCLVSGQPGVGHRLVYDMMGRGHCPSVVTYTTLVNGYCWVGEMGDAFKLFDEMREPGGVAPNSLTWSLLIRGVLRKRDLERGKVLMSELWERMKSERDRSVNNAAFANLVDCLCSEGFFNEVFVIAEDMPQGDSVSEEFSYGVMIDSLCRAGRCHGASRVVYIMRKRGLIPSLVSYNSIVHGLCNEGGCMRAHQLLMEGIEFGYSPSEYTYKALVEALCQAMDLNKASDALQCMLNREGVDRTRAMEVFNRMITEGVAANSTTYTTILEGLCESGQLDEAKKFWDEIIWPSKIHDDFVYAAILKGLCRLASFNEACHFLYELVDSGISPNIFCYNIVIDSACKLGMKREAYQVVGEMRKNGVVPDAVTWRILDKLHAIVREELI</sequence>
<evidence type="ECO:0000256" key="2">
    <source>
        <dbReference type="ARBA" id="ARBA00022737"/>
    </source>
</evidence>
<dbReference type="PANTHER" id="PTHR46128:SF211">
    <property type="entry name" value="PENTACOTRIPEPTIDE-REPEAT REGION OF PRORP DOMAIN-CONTAINING PROTEIN"/>
    <property type="match status" value="1"/>
</dbReference>
<comment type="similarity">
    <text evidence="1">Belongs to the PPR family. P subfamily.</text>
</comment>
<dbReference type="Proteomes" id="UP001141552">
    <property type="component" value="Unassembled WGS sequence"/>
</dbReference>
<reference evidence="5" key="1">
    <citation type="submission" date="2022-02" db="EMBL/GenBank/DDBJ databases">
        <authorList>
            <person name="Henning P.M."/>
            <person name="McCubbin A.G."/>
            <person name="Shore J.S."/>
        </authorList>
    </citation>
    <scope>NUCLEOTIDE SEQUENCE</scope>
    <source>
        <strain evidence="5">F60SS</strain>
        <tissue evidence="5">Leaves</tissue>
    </source>
</reference>
<dbReference type="PROSITE" id="PS51375">
    <property type="entry name" value="PPR"/>
    <property type="match status" value="7"/>
</dbReference>
<name>A0A9Q0FNZ1_9ROSI</name>
<comment type="caution">
    <text evidence="5">The sequence shown here is derived from an EMBL/GenBank/DDBJ whole genome shotgun (WGS) entry which is preliminary data.</text>
</comment>
<evidence type="ECO:0000256" key="4">
    <source>
        <dbReference type="SAM" id="MobiDB-lite"/>
    </source>
</evidence>
<feature type="repeat" description="PPR" evidence="3">
    <location>
        <begin position="427"/>
        <end position="457"/>
    </location>
</feature>
<organism evidence="5 6">
    <name type="scientific">Turnera subulata</name>
    <dbReference type="NCBI Taxonomy" id="218843"/>
    <lineage>
        <taxon>Eukaryota</taxon>
        <taxon>Viridiplantae</taxon>
        <taxon>Streptophyta</taxon>
        <taxon>Embryophyta</taxon>
        <taxon>Tracheophyta</taxon>
        <taxon>Spermatophyta</taxon>
        <taxon>Magnoliopsida</taxon>
        <taxon>eudicotyledons</taxon>
        <taxon>Gunneridae</taxon>
        <taxon>Pentapetalae</taxon>
        <taxon>rosids</taxon>
        <taxon>fabids</taxon>
        <taxon>Malpighiales</taxon>
        <taxon>Passifloraceae</taxon>
        <taxon>Turnera</taxon>
    </lineage>
</organism>
<evidence type="ECO:0000256" key="1">
    <source>
        <dbReference type="ARBA" id="ARBA00007626"/>
    </source>
</evidence>
<dbReference type="NCBIfam" id="TIGR00756">
    <property type="entry name" value="PPR"/>
    <property type="match status" value="5"/>
</dbReference>
<dbReference type="Pfam" id="PF01535">
    <property type="entry name" value="PPR"/>
    <property type="match status" value="1"/>
</dbReference>
<dbReference type="InterPro" id="IPR050872">
    <property type="entry name" value="PPR_P_subfamily"/>
</dbReference>
<feature type="repeat" description="PPR" evidence="3">
    <location>
        <begin position="193"/>
        <end position="227"/>
    </location>
</feature>
<accession>A0A9Q0FNZ1</accession>
<keyword evidence="6" id="KW-1185">Reference proteome</keyword>
<dbReference type="Gene3D" id="1.25.40.10">
    <property type="entry name" value="Tetratricopeptide repeat domain"/>
    <property type="match status" value="5"/>
</dbReference>
<feature type="repeat" description="PPR" evidence="3">
    <location>
        <begin position="339"/>
        <end position="373"/>
    </location>
</feature>
<evidence type="ECO:0000313" key="6">
    <source>
        <dbReference type="Proteomes" id="UP001141552"/>
    </source>
</evidence>
<dbReference type="OrthoDB" id="185373at2759"/>
<feature type="non-terminal residue" evidence="5">
    <location>
        <position position="551"/>
    </location>
</feature>
<gene>
    <name evidence="5" type="ORF">Tsubulata_032565</name>
</gene>
<dbReference type="EMBL" id="JAKUCV010004584">
    <property type="protein sequence ID" value="KAJ4834911.1"/>
    <property type="molecule type" value="Genomic_DNA"/>
</dbReference>
<feature type="region of interest" description="Disordered" evidence="4">
    <location>
        <begin position="13"/>
        <end position="44"/>
    </location>
</feature>
<proteinExistence type="inferred from homology"/>
<feature type="repeat" description="PPR" evidence="3">
    <location>
        <begin position="462"/>
        <end position="496"/>
    </location>
</feature>
<dbReference type="Pfam" id="PF12854">
    <property type="entry name" value="PPR_1"/>
    <property type="match status" value="1"/>
</dbReference>
<feature type="compositionally biased region" description="Polar residues" evidence="4">
    <location>
        <begin position="13"/>
        <end position="25"/>
    </location>
</feature>
<feature type="repeat" description="PPR" evidence="3">
    <location>
        <begin position="497"/>
        <end position="531"/>
    </location>
</feature>
<dbReference type="InterPro" id="IPR002885">
    <property type="entry name" value="PPR_rpt"/>
</dbReference>
<dbReference type="PANTHER" id="PTHR46128">
    <property type="entry name" value="MITOCHONDRIAL GROUP I INTRON SPLICING FACTOR CCM1"/>
    <property type="match status" value="1"/>
</dbReference>
<evidence type="ECO:0008006" key="7">
    <source>
        <dbReference type="Google" id="ProtNLM"/>
    </source>
</evidence>
<evidence type="ECO:0000313" key="5">
    <source>
        <dbReference type="EMBL" id="KAJ4834911.1"/>
    </source>
</evidence>
<dbReference type="InterPro" id="IPR011990">
    <property type="entry name" value="TPR-like_helical_dom_sf"/>
</dbReference>
<dbReference type="Pfam" id="PF13041">
    <property type="entry name" value="PPR_2"/>
    <property type="match status" value="3"/>
</dbReference>
<protein>
    <recommendedName>
        <fullName evidence="7">Pentacotripeptide-repeat region of PRORP domain-containing protein</fullName>
    </recommendedName>
</protein>